<feature type="region of interest" description="Disordered" evidence="1">
    <location>
        <begin position="403"/>
        <end position="443"/>
    </location>
</feature>
<sequence length="629" mass="70209">MAIVRVFKIQTVEPSDEFHCHPENSGKDFHSVETFIRNVYKKSVAEFDVHLHFNKICTGHTEVTSRSFEAHMTADQVFPSSETTRTYYVCFIPRTAEVRTANPLGPRSRLEQTLPTPDRELPTPDRDLPAPNWGVPAPENNVERDFGNRVRNQVSGGAPSYQTQILRSPRLTIETGIKRPGSPSSETHAHHKHRGTIVRTVPRQFTASATSIAGDSGIQLILSHIKLDHSAERLLPSVADEGTDGGSAHRPLLISSRDTTPAFEGNAPETNYKRKSSPVDDHKALYEFLLSKKPPNMNRFIVGSIKASAMPQDYKGTVNGKTNAVVVGLEKRRAGGYYVTHRTIGQDTDGNPLPKLSGNRIGRESFEYFEQLQALQDKASMKAFLVEHYKSLVRGEPYELASIVDLGDGDEGTGDDGDERTEEEEEDTEEENDSSTRSVRPRKIVTIRLPPHMLATVEHSSSVTNDFSLDGSSEHPPSNGLPSPVLRTNGKDSCGVPNRLEAISEFVILNIKFTDHVNIHEYSRPLNFKNRSTVPANWNLQLLVECFRDIIEETIFKIPKFPITEQHKEDLLSADLIVTADPEVARTPWFEYRWWSGKCVSISDHQLLMSYAGGALDLNIEMMSQSSSS</sequence>
<feature type="region of interest" description="Disordered" evidence="1">
    <location>
        <begin position="102"/>
        <end position="132"/>
    </location>
</feature>
<feature type="compositionally biased region" description="Polar residues" evidence="1">
    <location>
        <begin position="460"/>
        <end position="471"/>
    </location>
</feature>
<evidence type="ECO:0000256" key="1">
    <source>
        <dbReference type="SAM" id="MobiDB-lite"/>
    </source>
</evidence>
<organism evidence="2 3">
    <name type="scientific">Botryosphaeria dothidea</name>
    <dbReference type="NCBI Taxonomy" id="55169"/>
    <lineage>
        <taxon>Eukaryota</taxon>
        <taxon>Fungi</taxon>
        <taxon>Dikarya</taxon>
        <taxon>Ascomycota</taxon>
        <taxon>Pezizomycotina</taxon>
        <taxon>Dothideomycetes</taxon>
        <taxon>Dothideomycetes incertae sedis</taxon>
        <taxon>Botryosphaeriales</taxon>
        <taxon>Botryosphaeriaceae</taxon>
        <taxon>Botryosphaeria</taxon>
    </lineage>
</organism>
<dbReference type="EMBL" id="WWBZ02000007">
    <property type="protein sequence ID" value="KAF4311969.1"/>
    <property type="molecule type" value="Genomic_DNA"/>
</dbReference>
<keyword evidence="3" id="KW-1185">Reference proteome</keyword>
<proteinExistence type="predicted"/>
<evidence type="ECO:0000313" key="3">
    <source>
        <dbReference type="Proteomes" id="UP000572817"/>
    </source>
</evidence>
<comment type="caution">
    <text evidence="2">The sequence shown here is derived from an EMBL/GenBank/DDBJ whole genome shotgun (WGS) entry which is preliminary data.</text>
</comment>
<dbReference type="OrthoDB" id="10650009at2759"/>
<feature type="region of interest" description="Disordered" evidence="1">
    <location>
        <begin position="258"/>
        <end position="278"/>
    </location>
</feature>
<dbReference type="AlphaFoldDB" id="A0A8H4J3C8"/>
<reference evidence="2" key="1">
    <citation type="submission" date="2020-04" db="EMBL/GenBank/DDBJ databases">
        <title>Genome Assembly and Annotation of Botryosphaeria dothidea sdau 11-99, a Latent Pathogen of Apple Fruit Ring Rot in China.</title>
        <authorList>
            <person name="Yu C."/>
            <person name="Diao Y."/>
            <person name="Lu Q."/>
            <person name="Zhao J."/>
            <person name="Cui S."/>
            <person name="Peng C."/>
            <person name="He B."/>
            <person name="Liu H."/>
        </authorList>
    </citation>
    <scope>NUCLEOTIDE SEQUENCE [LARGE SCALE GENOMIC DNA]</scope>
    <source>
        <strain evidence="2">Sdau11-99</strain>
    </source>
</reference>
<feature type="compositionally biased region" description="Acidic residues" evidence="1">
    <location>
        <begin position="407"/>
        <end position="433"/>
    </location>
</feature>
<protein>
    <submittedName>
        <fullName evidence="2">Uncharacterized protein</fullName>
    </submittedName>
</protein>
<feature type="compositionally biased region" description="Basic and acidic residues" evidence="1">
    <location>
        <begin position="117"/>
        <end position="128"/>
    </location>
</feature>
<accession>A0A8H4J3C8</accession>
<gene>
    <name evidence="2" type="ORF">GTA08_BOTSDO12325</name>
</gene>
<evidence type="ECO:0000313" key="2">
    <source>
        <dbReference type="EMBL" id="KAF4311969.1"/>
    </source>
</evidence>
<dbReference type="Proteomes" id="UP000572817">
    <property type="component" value="Unassembled WGS sequence"/>
</dbReference>
<feature type="region of interest" description="Disordered" evidence="1">
    <location>
        <begin position="460"/>
        <end position="485"/>
    </location>
</feature>
<name>A0A8H4J3C8_9PEZI</name>